<dbReference type="Proteomes" id="UP000887575">
    <property type="component" value="Unassembled WGS sequence"/>
</dbReference>
<evidence type="ECO:0000256" key="1">
    <source>
        <dbReference type="SAM" id="MobiDB-lite"/>
    </source>
</evidence>
<reference evidence="3" key="1">
    <citation type="submission" date="2024-02" db="UniProtKB">
        <authorList>
            <consortium name="WormBaseParasite"/>
        </authorList>
    </citation>
    <scope>IDENTIFICATION</scope>
</reference>
<feature type="compositionally biased region" description="Pro residues" evidence="1">
    <location>
        <begin position="170"/>
        <end position="182"/>
    </location>
</feature>
<keyword evidence="2" id="KW-1185">Reference proteome</keyword>
<feature type="region of interest" description="Disordered" evidence="1">
    <location>
        <begin position="157"/>
        <end position="196"/>
    </location>
</feature>
<dbReference type="AlphaFoldDB" id="A0AAF3FG29"/>
<accession>A0AAF3FG29</accession>
<evidence type="ECO:0000313" key="2">
    <source>
        <dbReference type="Proteomes" id="UP000887575"/>
    </source>
</evidence>
<protein>
    <submittedName>
        <fullName evidence="3">Uncharacterized protein</fullName>
    </submittedName>
</protein>
<name>A0AAF3FG29_9BILA</name>
<proteinExistence type="predicted"/>
<dbReference type="WBParaSite" id="MBELARI_LOCUS591">
    <property type="protein sequence ID" value="MBELARI_LOCUS591"/>
    <property type="gene ID" value="MBELARI_LOCUS591"/>
</dbReference>
<feature type="compositionally biased region" description="Low complexity" evidence="1">
    <location>
        <begin position="183"/>
        <end position="194"/>
    </location>
</feature>
<sequence length="321" mass="36233">MEIGQKLKCSTCEGDDAELLHSMSKLFICEAHGHVADQEKMLAKAICSHCAFVQHKNCPGVAQTVLEKLGGVQATKILKEATPHIEEITKCAKESVKLIESVKAGFFQQNINLIQSRQPTEIETLLDAHLKSGMKIEVIAEKFKELNNVIKTLVDELPRSKLSPQRQNNSPPPSRPRSPPPSYQESSRSSPSLSDHTRLHQFVNPRHNYANQLQQEIVFSDLSHTPINDSYRCSARIRNLSDHVNVRIIVDPKNCTCDKEFWILKPNNHFDLVFFVTFEELKKNGEVELLVHLDGKRKKGVPEVTKKISFSPEEGVKVAEK</sequence>
<evidence type="ECO:0000313" key="3">
    <source>
        <dbReference type="WBParaSite" id="MBELARI_LOCUS591"/>
    </source>
</evidence>
<organism evidence="2 3">
    <name type="scientific">Mesorhabditis belari</name>
    <dbReference type="NCBI Taxonomy" id="2138241"/>
    <lineage>
        <taxon>Eukaryota</taxon>
        <taxon>Metazoa</taxon>
        <taxon>Ecdysozoa</taxon>
        <taxon>Nematoda</taxon>
        <taxon>Chromadorea</taxon>
        <taxon>Rhabditida</taxon>
        <taxon>Rhabditina</taxon>
        <taxon>Rhabditomorpha</taxon>
        <taxon>Rhabditoidea</taxon>
        <taxon>Rhabditidae</taxon>
        <taxon>Mesorhabditinae</taxon>
        <taxon>Mesorhabditis</taxon>
    </lineage>
</organism>